<dbReference type="RefSeq" id="WP_110717101.1">
    <property type="nucleotide sequence ID" value="NZ_PGFS01000001.1"/>
</dbReference>
<keyword evidence="9" id="KW-1185">Reference proteome</keyword>
<keyword evidence="1" id="KW-0813">Transport</keyword>
<keyword evidence="3" id="KW-0067">ATP-binding</keyword>
<dbReference type="InterPro" id="IPR003439">
    <property type="entry name" value="ABC_transporter-like_ATP-bd"/>
</dbReference>
<organism evidence="8 9">
    <name type="scientific">Salinicola acroporae</name>
    <dbReference type="NCBI Taxonomy" id="1541440"/>
    <lineage>
        <taxon>Bacteria</taxon>
        <taxon>Pseudomonadati</taxon>
        <taxon>Pseudomonadota</taxon>
        <taxon>Gammaproteobacteria</taxon>
        <taxon>Oceanospirillales</taxon>
        <taxon>Halomonadaceae</taxon>
        <taxon>Salinicola</taxon>
    </lineage>
</organism>
<dbReference type="Proteomes" id="UP001162135">
    <property type="component" value="Unassembled WGS sequence"/>
</dbReference>
<dbReference type="Pfam" id="PF00005">
    <property type="entry name" value="ABC_tran"/>
    <property type="match status" value="1"/>
</dbReference>
<comment type="caution">
    <text evidence="8">The sequence shown here is derived from an EMBL/GenBank/DDBJ whole genome shotgun (WGS) entry which is preliminary data.</text>
</comment>
<feature type="region of interest" description="Disordered" evidence="6">
    <location>
        <begin position="1"/>
        <end position="22"/>
    </location>
</feature>
<evidence type="ECO:0000256" key="2">
    <source>
        <dbReference type="ARBA" id="ARBA00022741"/>
    </source>
</evidence>
<reference evidence="8" key="1">
    <citation type="journal article" date="2015" name="Antonie Van Leeuwenhoek">
        <title>Comparative 16S rRNA signatures and multilocus sequence analysis for the genus Salinicola and description of Salinicola acroporae sp. nov., isolated from coral Acropora digitifera.</title>
        <authorList>
            <person name="Lepcha R.T."/>
            <person name="Poddar A."/>
            <person name="Schumann P."/>
            <person name="Das S.K."/>
        </authorList>
    </citation>
    <scope>NUCLEOTIDE SEQUENCE</scope>
    <source>
        <strain evidence="8">S4-41</strain>
    </source>
</reference>
<comment type="function">
    <text evidence="5">Part of the ABC transporter complex HmuTUV involved in hemin import. Responsible for energy coupling to the transport system.</text>
</comment>
<dbReference type="SUPFAM" id="SSF52540">
    <property type="entry name" value="P-loop containing nucleoside triphosphate hydrolases"/>
    <property type="match status" value="1"/>
</dbReference>
<proteinExistence type="predicted"/>
<dbReference type="Gene3D" id="3.40.50.300">
    <property type="entry name" value="P-loop containing nucleotide triphosphate hydrolases"/>
    <property type="match status" value="1"/>
</dbReference>
<evidence type="ECO:0000256" key="4">
    <source>
        <dbReference type="ARBA" id="ARBA00022967"/>
    </source>
</evidence>
<accession>A0ABT6I5M9</accession>
<dbReference type="CDD" id="cd03214">
    <property type="entry name" value="ABC_Iron-Siderophores_B12_Hemin"/>
    <property type="match status" value="1"/>
</dbReference>
<feature type="domain" description="ABC transporter" evidence="7">
    <location>
        <begin position="22"/>
        <end position="260"/>
    </location>
</feature>
<evidence type="ECO:0000256" key="5">
    <source>
        <dbReference type="ARBA" id="ARBA00037066"/>
    </source>
</evidence>
<evidence type="ECO:0000259" key="7">
    <source>
        <dbReference type="PROSITE" id="PS50893"/>
    </source>
</evidence>
<reference evidence="8" key="2">
    <citation type="submission" date="2017-11" db="EMBL/GenBank/DDBJ databases">
        <authorList>
            <person name="Das S.K."/>
        </authorList>
    </citation>
    <scope>NUCLEOTIDE SEQUENCE</scope>
    <source>
        <strain evidence="8">S4-41</strain>
    </source>
</reference>
<dbReference type="PANTHER" id="PTHR42794">
    <property type="entry name" value="HEMIN IMPORT ATP-BINDING PROTEIN HMUV"/>
    <property type="match status" value="1"/>
</dbReference>
<feature type="compositionally biased region" description="Basic and acidic residues" evidence="6">
    <location>
        <begin position="1"/>
        <end position="17"/>
    </location>
</feature>
<dbReference type="PROSITE" id="PS00211">
    <property type="entry name" value="ABC_TRANSPORTER_1"/>
    <property type="match status" value="1"/>
</dbReference>
<evidence type="ECO:0000256" key="1">
    <source>
        <dbReference type="ARBA" id="ARBA00022448"/>
    </source>
</evidence>
<keyword evidence="2" id="KW-0547">Nucleotide-binding</keyword>
<dbReference type="EMBL" id="PGFS01000001">
    <property type="protein sequence ID" value="MDH4572550.1"/>
    <property type="molecule type" value="Genomic_DNA"/>
</dbReference>
<keyword evidence="4" id="KW-1278">Translocase</keyword>
<evidence type="ECO:0000313" key="8">
    <source>
        <dbReference type="EMBL" id="MDH4572550.1"/>
    </source>
</evidence>
<evidence type="ECO:0000256" key="6">
    <source>
        <dbReference type="SAM" id="MobiDB-lite"/>
    </source>
</evidence>
<dbReference type="InterPro" id="IPR017871">
    <property type="entry name" value="ABC_transporter-like_CS"/>
</dbReference>
<dbReference type="PANTHER" id="PTHR42794:SF1">
    <property type="entry name" value="HEMIN IMPORT ATP-BINDING PROTEIN HMUV"/>
    <property type="match status" value="1"/>
</dbReference>
<evidence type="ECO:0000313" key="9">
    <source>
        <dbReference type="Proteomes" id="UP001162135"/>
    </source>
</evidence>
<evidence type="ECO:0000256" key="3">
    <source>
        <dbReference type="ARBA" id="ARBA00022840"/>
    </source>
</evidence>
<dbReference type="SMART" id="SM00382">
    <property type="entry name" value="AAA"/>
    <property type="match status" value="1"/>
</dbReference>
<dbReference type="InterPro" id="IPR003593">
    <property type="entry name" value="AAA+_ATPase"/>
</dbReference>
<dbReference type="InterPro" id="IPR027417">
    <property type="entry name" value="P-loop_NTPase"/>
</dbReference>
<sequence length="285" mass="31131">MSVEEERGDPASRDRQPAEAGLQVSRLSTGYRRRQICHDITLPHFFPGEVHSLVGPNAAGKSTLMRALAGLQRASGSVRVAGRELVGQSLDQWAQRVTYMPQSLPQSVALNVLESVIGALRASPSDRLALLGRRALERRAVEVLERVGIVELALESLQHLSGGQRQLVSLAQVLSREPRVLLLDEPTSALDLRYQLKVMRLVRAQARACNMVVLMVVHDLAIAARWSDGIVMLSRGEVIAQGPPREAITPATLASVYGVRARVDHGAQGDLQLRIDDVLDEGETR</sequence>
<dbReference type="PROSITE" id="PS50893">
    <property type="entry name" value="ABC_TRANSPORTER_2"/>
    <property type="match status" value="1"/>
</dbReference>
<name>A0ABT6I5M9_9GAMM</name>
<gene>
    <name evidence="8" type="ORF">CUR86_08830</name>
</gene>
<protein>
    <submittedName>
        <fullName evidence="8">Iron ABC transporter</fullName>
    </submittedName>
</protein>